<evidence type="ECO:0000256" key="4">
    <source>
        <dbReference type="ARBA" id="ARBA00022490"/>
    </source>
</evidence>
<evidence type="ECO:0000256" key="7">
    <source>
        <dbReference type="ARBA" id="ARBA00023242"/>
    </source>
</evidence>
<dbReference type="InParanoid" id="A0A3B1JZ82"/>
<keyword evidence="6" id="KW-0342">GTP-binding</keyword>
<dbReference type="Proteomes" id="UP000018467">
    <property type="component" value="Unassembled WGS sequence"/>
</dbReference>
<dbReference type="Pfam" id="PF25974">
    <property type="entry name" value="URGCP_9th"/>
    <property type="match status" value="1"/>
</dbReference>
<dbReference type="STRING" id="7994.ENSAMXP00000047717"/>
<organism evidence="10 11">
    <name type="scientific">Astyanax mexicanus</name>
    <name type="common">Blind cave fish</name>
    <name type="synonym">Astyanax fasciatus mexicanus</name>
    <dbReference type="NCBI Taxonomy" id="7994"/>
    <lineage>
        <taxon>Eukaryota</taxon>
        <taxon>Metazoa</taxon>
        <taxon>Chordata</taxon>
        <taxon>Craniata</taxon>
        <taxon>Vertebrata</taxon>
        <taxon>Euteleostomi</taxon>
        <taxon>Actinopterygii</taxon>
        <taxon>Neopterygii</taxon>
        <taxon>Teleostei</taxon>
        <taxon>Ostariophysi</taxon>
        <taxon>Characiformes</taxon>
        <taxon>Characoidei</taxon>
        <taxon>Acestrorhamphidae</taxon>
        <taxon>Acestrorhamphinae</taxon>
        <taxon>Astyanax</taxon>
    </lineage>
</organism>
<evidence type="ECO:0000256" key="8">
    <source>
        <dbReference type="SAM" id="Coils"/>
    </source>
</evidence>
<dbReference type="PANTHER" id="PTHR22796">
    <property type="entry name" value="URG4-RELATED"/>
    <property type="match status" value="1"/>
</dbReference>
<dbReference type="Pfam" id="PF25496">
    <property type="entry name" value="URGCP"/>
    <property type="match status" value="1"/>
</dbReference>
<comment type="subcellular location">
    <subcellularLocation>
        <location evidence="2">Cytoplasm</location>
    </subcellularLocation>
    <subcellularLocation>
        <location evidence="1">Nucleus</location>
    </subcellularLocation>
</comment>
<dbReference type="Pfam" id="PF25683">
    <property type="entry name" value="URGCP_GTPase"/>
    <property type="match status" value="1"/>
</dbReference>
<reference evidence="11" key="2">
    <citation type="journal article" date="2014" name="Nat. Commun.">
        <title>The cavefish genome reveals candidate genes for eye loss.</title>
        <authorList>
            <person name="McGaugh S.E."/>
            <person name="Gross J.B."/>
            <person name="Aken B."/>
            <person name="Blin M."/>
            <person name="Borowsky R."/>
            <person name="Chalopin D."/>
            <person name="Hinaux H."/>
            <person name="Jeffery W.R."/>
            <person name="Keene A."/>
            <person name="Ma L."/>
            <person name="Minx P."/>
            <person name="Murphy D."/>
            <person name="O'Quin K.E."/>
            <person name="Retaux S."/>
            <person name="Rohner N."/>
            <person name="Searle S.M."/>
            <person name="Stahl B.A."/>
            <person name="Tabin C."/>
            <person name="Volff J.N."/>
            <person name="Yoshizawa M."/>
            <person name="Warren W.C."/>
        </authorList>
    </citation>
    <scope>NUCLEOTIDE SEQUENCE [LARGE SCALE GENOMIC DNA]</scope>
    <source>
        <strain evidence="11">female</strain>
    </source>
</reference>
<keyword evidence="7" id="KW-0539">Nucleus</keyword>
<evidence type="ECO:0000256" key="3">
    <source>
        <dbReference type="ARBA" id="ARBA00006828"/>
    </source>
</evidence>
<evidence type="ECO:0000313" key="10">
    <source>
        <dbReference type="Ensembl" id="ENSAMXP00000047717.1"/>
    </source>
</evidence>
<reference evidence="10" key="4">
    <citation type="submission" date="2025-09" db="UniProtKB">
        <authorList>
            <consortium name="Ensembl"/>
        </authorList>
    </citation>
    <scope>IDENTIFICATION</scope>
</reference>
<protein>
    <recommendedName>
        <fullName evidence="9">VLIG-type G domain-containing protein</fullName>
    </recommendedName>
</protein>
<dbReference type="GO" id="GO:0005634">
    <property type="term" value="C:nucleus"/>
    <property type="evidence" value="ECO:0007669"/>
    <property type="project" value="UniProtKB-SubCell"/>
</dbReference>
<evidence type="ECO:0000256" key="5">
    <source>
        <dbReference type="ARBA" id="ARBA00022741"/>
    </source>
</evidence>
<reference evidence="10" key="3">
    <citation type="submission" date="2025-08" db="UniProtKB">
        <authorList>
            <consortium name="Ensembl"/>
        </authorList>
    </citation>
    <scope>IDENTIFICATION</scope>
</reference>
<sequence>MDVEMAVFHCSDNFLQQIMVSKLSQCQYAVPLLVPNPFSGQIEFPLWTIRQISKSWKTTDTSGRVTSKTLPMYKAQTPMVAFFRIGSISSSKSQLMNRLINEKHDTFFHRDCPGSSRERLLMDGVVEIAWYLPSGKSTDHFSDCVAFCNLHGDSSINETQRKILTEMSSVNVVLLPQLDENDNNMVIVKELCEGSTPLIVVLTDEEDDSEDAVSEIGEGKYRVSLKGRNQSDVSVALREVIKNCLSEQPVTFSVEKIAEHSEIKVDEDNEDCQRGKKSAQEIMRLLKRENPSTVKEKYLPCQGKLWHDWCQKNKELRRLKSDNLELEKSRKEAEMKEIRIKQQNHGFSELMGLVVESLDLLSESGKMYFLKWLAILLDDFSSDKLSVLLKEYHQKWSEVLALRKKHDKLEDEKTKTSFKNTLHKQTYDFSKKMHPEHDKIDQLKTEQLNLERISNKLNSATFGLEHMLREMGQIYEASVSEKRGTKRKRNVDYTDLPNLAAELMISGHPMELMDGDAAHVPLVWVSAVLDKVIRKLGDQRVFVLSVLGIQSSGKSTMLNAMFGLQFAVSAGRCTRGAFMQLVKVSEKMKEELKFDYILVVDTEGLRALELAGKDTIHHDNELATFVLGLGNMTLINIFGENPSEIQDILQIVVQAFMRMKKVRLNPSCVFVHQNVTDVAAGEKMMEGRRRLQDRLDEMTRLAAKDEVCDAECFSDIIAFNVQKDVKYFSQLWEGSPPMAPPNPRYSENIQELKRDIVSRASKTNCMKLSQFQQRVKDLWEALLNENFVFSFRNTLEISVYRKLEEEYEKWTWSLRSAMLSIEDKMLNRISSGKLEAMGKQELMREMSETLQKVRTSFKEYFEEDSEKETLIQWKIRFEKQIQHVHDDLVDEAKRKLDENIKQKNIRKNLDKQLKNHENTLFEKSKEFALKLKVDRSKNRDPIVEFDSVWGKWVSELTTDVPKIKDVNILEDVCNILGEFYEYDLVVGQKKSAGYKMICTAGDYLNYVSLKKNKFLKVFSVIENIPFMGKALKPEDQIAIRELISKVIHQTTEKVKLFPVSVQGYSSGYIQELARDVKQLVQELKPRHDSFEFKKEFYVDLSLYVCDQAEKRFKELHRKYKEANDPLLYFERKKAEYVKVFENYWKGATSAAVLGDQICVKLKETILQSVYNMIAKFICDQMRGKPPFNGNRGDLEKHFLKTLAEQEGDKEEKFKNFLTYMYLPRAYFEMFIKRKVKEHMAARNPQAVSAIKEHFDYKQRIVISAAKMARDEVMDIGGDVNTWLDIFSNSLVDELGDTSVHLGDGVTEDVTDYDILLDFIQKELPSVVAELKGSFCKLSDLKEEMFREKPEEILIKHFCRCCWTKCPFCGAVCTNSQEDHTGDHHVDFHRSSGIIGRKYRGTTEFVTEFCTTLVASEKSFYPNDSDWLVPYKQYRTAGEHIAKWCISSDFSEMAYWKWFVCEFQENLENHYQLTFSGNGEIPSEWTKFTQADAVASLGIN</sequence>
<dbReference type="Gene3D" id="3.40.50.300">
    <property type="entry name" value="P-loop containing nucleotide triphosphate hydrolases"/>
    <property type="match status" value="1"/>
</dbReference>
<keyword evidence="5" id="KW-0547">Nucleotide-binding</keyword>
<keyword evidence="4" id="KW-0963">Cytoplasm</keyword>
<evidence type="ECO:0000256" key="1">
    <source>
        <dbReference type="ARBA" id="ARBA00004123"/>
    </source>
</evidence>
<feature type="domain" description="VLIG-type G" evidence="9">
    <location>
        <begin position="538"/>
        <end position="779"/>
    </location>
</feature>
<evidence type="ECO:0000256" key="2">
    <source>
        <dbReference type="ARBA" id="ARBA00004496"/>
    </source>
</evidence>
<keyword evidence="8" id="KW-0175">Coiled coil</keyword>
<proteinExistence type="inferred from homology"/>
<dbReference type="PANTHER" id="PTHR22796:SF6">
    <property type="entry name" value="INTERFERON-INDUCED VERY LARGE GTPASE 1-RELATED"/>
    <property type="match status" value="1"/>
</dbReference>
<dbReference type="InterPro" id="IPR027417">
    <property type="entry name" value="P-loop_NTPase"/>
</dbReference>
<dbReference type="GeneTree" id="ENSGT00940000163472"/>
<accession>A0A3B1JZ82</accession>
<dbReference type="Ensembl" id="ENSAMXT00000045003.1">
    <property type="protein sequence ID" value="ENSAMXP00000047717.1"/>
    <property type="gene ID" value="ENSAMXG00000039378.1"/>
</dbReference>
<comment type="similarity">
    <text evidence="3">Belongs to the TRAFAC class dynamin-like GTPase superfamily. Very large inducible GTPase (VLIG) family.</text>
</comment>
<dbReference type="InterPro" id="IPR058641">
    <property type="entry name" value="GVIN1_dom"/>
</dbReference>
<dbReference type="Bgee" id="ENSAMXG00000039378">
    <property type="expression patterns" value="Expressed in intestine and 13 other cell types or tissues"/>
</dbReference>
<feature type="coiled-coil region" evidence="8">
    <location>
        <begin position="899"/>
        <end position="926"/>
    </location>
</feature>
<reference evidence="11" key="1">
    <citation type="submission" date="2013-03" db="EMBL/GenBank/DDBJ databases">
        <authorList>
            <person name="Jeffery W."/>
            <person name="Warren W."/>
            <person name="Wilson R.K."/>
        </authorList>
    </citation>
    <scope>NUCLEOTIDE SEQUENCE</scope>
    <source>
        <strain evidence="11">female</strain>
    </source>
</reference>
<dbReference type="SUPFAM" id="SSF52540">
    <property type="entry name" value="P-loop containing nucleoside triphosphate hydrolases"/>
    <property type="match status" value="1"/>
</dbReference>
<dbReference type="GO" id="GO:0005737">
    <property type="term" value="C:cytoplasm"/>
    <property type="evidence" value="ECO:0007669"/>
    <property type="project" value="UniProtKB-SubCell"/>
</dbReference>
<evidence type="ECO:0000259" key="9">
    <source>
        <dbReference type="PROSITE" id="PS51717"/>
    </source>
</evidence>
<keyword evidence="11" id="KW-1185">Reference proteome</keyword>
<name>A0A3B1JZ82_ASTMX</name>
<dbReference type="GO" id="GO:0005525">
    <property type="term" value="F:GTP binding"/>
    <property type="evidence" value="ECO:0007669"/>
    <property type="project" value="UniProtKB-KW"/>
</dbReference>
<evidence type="ECO:0000256" key="6">
    <source>
        <dbReference type="ARBA" id="ARBA00023134"/>
    </source>
</evidence>
<dbReference type="InterPro" id="IPR030383">
    <property type="entry name" value="G_VLIG_dom"/>
</dbReference>
<dbReference type="InterPro" id="IPR057365">
    <property type="entry name" value="URGCP"/>
</dbReference>
<evidence type="ECO:0000313" key="11">
    <source>
        <dbReference type="Proteomes" id="UP000018467"/>
    </source>
</evidence>
<dbReference type="PROSITE" id="PS51717">
    <property type="entry name" value="G_VLIG"/>
    <property type="match status" value="1"/>
</dbReference>